<gene>
    <name evidence="2" type="ORF">HDK90DRAFT_311243</name>
</gene>
<evidence type="ECO:0000256" key="1">
    <source>
        <dbReference type="SAM" id="MobiDB-lite"/>
    </source>
</evidence>
<name>A0ABR1YKZ2_9PEZI</name>
<sequence>MKESNIRVTISPPSRLDHRLRCLRRSSVVIRVSKRPNIPSPELVILSEPFFLHAPSAGIAKICLSRKPAAQPRRFVSRCFKNFGTPCKAGDLVRPKKDPNNKQVEAKTTEQKKHRLPKQQPIQPMLAVTEVRTRRRPAQHRSHKPTCLAEICLMPRPEKVVVWVDGNISQRSGLSAFRLILSHLAGLASGWLAGWPLLRFE</sequence>
<keyword evidence="3" id="KW-1185">Reference proteome</keyword>
<proteinExistence type="predicted"/>
<dbReference type="EMBL" id="JBBWRZ010000007">
    <property type="protein sequence ID" value="KAK8232459.1"/>
    <property type="molecule type" value="Genomic_DNA"/>
</dbReference>
<evidence type="ECO:0000313" key="3">
    <source>
        <dbReference type="Proteomes" id="UP001492380"/>
    </source>
</evidence>
<comment type="caution">
    <text evidence="2">The sequence shown here is derived from an EMBL/GenBank/DDBJ whole genome shotgun (WGS) entry which is preliminary data.</text>
</comment>
<accession>A0ABR1YKZ2</accession>
<protein>
    <submittedName>
        <fullName evidence="2">Uncharacterized protein</fullName>
    </submittedName>
</protein>
<feature type="region of interest" description="Disordered" evidence="1">
    <location>
        <begin position="90"/>
        <end position="122"/>
    </location>
</feature>
<feature type="compositionally biased region" description="Basic and acidic residues" evidence="1">
    <location>
        <begin position="91"/>
        <end position="111"/>
    </location>
</feature>
<organism evidence="2 3">
    <name type="scientific">Phyllosticta capitalensis</name>
    <dbReference type="NCBI Taxonomy" id="121624"/>
    <lineage>
        <taxon>Eukaryota</taxon>
        <taxon>Fungi</taxon>
        <taxon>Dikarya</taxon>
        <taxon>Ascomycota</taxon>
        <taxon>Pezizomycotina</taxon>
        <taxon>Dothideomycetes</taxon>
        <taxon>Dothideomycetes incertae sedis</taxon>
        <taxon>Botryosphaeriales</taxon>
        <taxon>Phyllostictaceae</taxon>
        <taxon>Phyllosticta</taxon>
    </lineage>
</organism>
<dbReference type="Proteomes" id="UP001492380">
    <property type="component" value="Unassembled WGS sequence"/>
</dbReference>
<reference evidence="2 3" key="1">
    <citation type="submission" date="2024-04" db="EMBL/GenBank/DDBJ databases">
        <title>Phyllosticta paracitricarpa is synonymous to the EU quarantine fungus P. citricarpa based on phylogenomic analyses.</title>
        <authorList>
            <consortium name="Lawrence Berkeley National Laboratory"/>
            <person name="Van Ingen-Buijs V.A."/>
            <person name="Van Westerhoven A.C."/>
            <person name="Haridas S."/>
            <person name="Skiadas P."/>
            <person name="Martin F."/>
            <person name="Groenewald J.Z."/>
            <person name="Crous P.W."/>
            <person name="Seidl M.F."/>
        </authorList>
    </citation>
    <scope>NUCLEOTIDE SEQUENCE [LARGE SCALE GENOMIC DNA]</scope>
    <source>
        <strain evidence="2 3">CBS 123374</strain>
    </source>
</reference>
<evidence type="ECO:0000313" key="2">
    <source>
        <dbReference type="EMBL" id="KAK8232459.1"/>
    </source>
</evidence>